<keyword evidence="4" id="KW-0456">Lyase</keyword>
<dbReference type="CDD" id="cd01563">
    <property type="entry name" value="Thr-synth_1"/>
    <property type="match status" value="1"/>
</dbReference>
<keyword evidence="9" id="KW-1185">Reference proteome</keyword>
<dbReference type="SUPFAM" id="SSF53686">
    <property type="entry name" value="Tryptophan synthase beta subunit-like PLP-dependent enzymes"/>
    <property type="match status" value="1"/>
</dbReference>
<gene>
    <name evidence="8" type="ORF">Theba_0936</name>
</gene>
<dbReference type="PANTHER" id="PTHR48078">
    <property type="entry name" value="THREONINE DEHYDRATASE, MITOCHONDRIAL-RELATED"/>
    <property type="match status" value="1"/>
</dbReference>
<dbReference type="GO" id="GO:0006567">
    <property type="term" value="P:L-threonine catabolic process"/>
    <property type="evidence" value="ECO:0007669"/>
    <property type="project" value="TreeGrafter"/>
</dbReference>
<accession>I2F3Y9</accession>
<keyword evidence="3 6" id="KW-0663">Pyridoxal phosphate</keyword>
<dbReference type="GO" id="GO:0009097">
    <property type="term" value="P:isoleucine biosynthetic process"/>
    <property type="evidence" value="ECO:0007669"/>
    <property type="project" value="TreeGrafter"/>
</dbReference>
<dbReference type="STRING" id="660470.Theba_0936"/>
<dbReference type="EMBL" id="CP003532">
    <property type="protein sequence ID" value="AFK06642.1"/>
    <property type="molecule type" value="Genomic_DNA"/>
</dbReference>
<evidence type="ECO:0000256" key="4">
    <source>
        <dbReference type="ARBA" id="ARBA00023239"/>
    </source>
</evidence>
<evidence type="ECO:0000256" key="6">
    <source>
        <dbReference type="PIRSR" id="PIRSR604450-51"/>
    </source>
</evidence>
<dbReference type="GO" id="GO:0004795">
    <property type="term" value="F:threonine synthase activity"/>
    <property type="evidence" value="ECO:0007669"/>
    <property type="project" value="UniProtKB-UniRule"/>
</dbReference>
<dbReference type="PANTHER" id="PTHR48078:SF6">
    <property type="entry name" value="L-THREONINE DEHYDRATASE CATABOLIC TDCB"/>
    <property type="match status" value="1"/>
</dbReference>
<feature type="domain" description="Tryptophan synthase beta chain-like PALP" evidence="7">
    <location>
        <begin position="77"/>
        <end position="379"/>
    </location>
</feature>
<dbReference type="HOGENOM" id="CLU_028142_4_1_0"/>
<evidence type="ECO:0000256" key="5">
    <source>
        <dbReference type="NCBIfam" id="TIGR00260"/>
    </source>
</evidence>
<dbReference type="InterPro" id="IPR036052">
    <property type="entry name" value="TrpB-like_PALP_sf"/>
</dbReference>
<dbReference type="eggNOG" id="COG0498">
    <property type="taxonomic scope" value="Bacteria"/>
</dbReference>
<dbReference type="InterPro" id="IPR004450">
    <property type="entry name" value="Thr_synthase-like"/>
</dbReference>
<feature type="modified residue" description="N6-(pyridoxal phosphate)lysine" evidence="6">
    <location>
        <position position="113"/>
    </location>
</feature>
<evidence type="ECO:0000256" key="2">
    <source>
        <dbReference type="ARBA" id="ARBA00005517"/>
    </source>
</evidence>
<dbReference type="Gene3D" id="3.40.50.1100">
    <property type="match status" value="2"/>
</dbReference>
<dbReference type="KEGG" id="mpg:Theba_0936"/>
<comment type="cofactor">
    <cofactor evidence="1 6">
        <name>pyridoxal 5'-phosphate</name>
        <dbReference type="ChEBI" id="CHEBI:597326"/>
    </cofactor>
</comment>
<dbReference type="AlphaFoldDB" id="I2F3Y9"/>
<evidence type="ECO:0000256" key="3">
    <source>
        <dbReference type="ARBA" id="ARBA00022898"/>
    </source>
</evidence>
<dbReference type="NCBIfam" id="TIGR00260">
    <property type="entry name" value="thrC"/>
    <property type="match status" value="1"/>
</dbReference>
<dbReference type="GeneID" id="87106768"/>
<dbReference type="GO" id="GO:0009088">
    <property type="term" value="P:threonine biosynthetic process"/>
    <property type="evidence" value="ECO:0007669"/>
    <property type="project" value="UniProtKB-UniRule"/>
</dbReference>
<protein>
    <recommendedName>
        <fullName evidence="5">Threonine synthase</fullName>
        <ecNumber evidence="5">4.2.3.1</ecNumber>
    </recommendedName>
</protein>
<proteinExistence type="inferred from homology"/>
<dbReference type="RefSeq" id="WP_014730664.1">
    <property type="nucleotide sequence ID" value="NC_017934.1"/>
</dbReference>
<evidence type="ECO:0000259" key="7">
    <source>
        <dbReference type="Pfam" id="PF00291"/>
    </source>
</evidence>
<dbReference type="GO" id="GO:0003941">
    <property type="term" value="F:L-serine ammonia-lyase activity"/>
    <property type="evidence" value="ECO:0007669"/>
    <property type="project" value="TreeGrafter"/>
</dbReference>
<dbReference type="Pfam" id="PF00291">
    <property type="entry name" value="PALP"/>
    <property type="match status" value="1"/>
</dbReference>
<dbReference type="GO" id="GO:0006565">
    <property type="term" value="P:L-serine catabolic process"/>
    <property type="evidence" value="ECO:0007669"/>
    <property type="project" value="TreeGrafter"/>
</dbReference>
<dbReference type="EC" id="4.2.3.1" evidence="5"/>
<dbReference type="InterPro" id="IPR050147">
    <property type="entry name" value="Ser/Thr_Dehydratase"/>
</dbReference>
<evidence type="ECO:0000313" key="9">
    <source>
        <dbReference type="Proteomes" id="UP000002881"/>
    </source>
</evidence>
<evidence type="ECO:0000313" key="8">
    <source>
        <dbReference type="EMBL" id="AFK06642.1"/>
    </source>
</evidence>
<comment type="similarity">
    <text evidence="2">Belongs to the threonine synthase family.</text>
</comment>
<sequence>MSKFLLKCITCGKEFSEEEEEYYCPVCGERRGTLEVVYDFDQVREKYESSSVDLNNRGIWAFDFLLPFENCTDTPRLFVGNTPLYRNHFLEEKYKVSELLLKDDGRNPTASFKDRASGVAVLKAKEKSFDTVFCASTGNAASSLSGFAAVSGLKSVIFVPATAPAAKITQLQVYGSKILAINASYDRVFDLSMEIGMSKGWYCRNSAINPYLLEGKKTCAMEIAFKTKDRLPDFVFVSAGDGTVLSSFYKGFEDLMKLGVISKIPTIVGVQAEGSNAIMRAYERGYPFEPVDIEARTVADSISVGKPRDVFKACRYTQKHNGLFLSVSDGEILGSIIELARETGVFAEPAGATAFAGFKKARRLSIVNERNSVVIVVTGNGLKDLKSVSYVLPKVETLSPVKDAIEEALNEDQLHTKQ</sequence>
<dbReference type="Proteomes" id="UP000002881">
    <property type="component" value="Chromosome"/>
</dbReference>
<evidence type="ECO:0000256" key="1">
    <source>
        <dbReference type="ARBA" id="ARBA00001933"/>
    </source>
</evidence>
<dbReference type="GO" id="GO:0004794">
    <property type="term" value="F:threonine deaminase activity"/>
    <property type="evidence" value="ECO:0007669"/>
    <property type="project" value="TreeGrafter"/>
</dbReference>
<reference evidence="8 9" key="1">
    <citation type="journal article" date="2012" name="Genome Biol. Evol.">
        <title>Genome Sequence of the Mesophilic Thermotogales Bacterium Mesotoga prima MesG1.Ag.4.2 Reveals the Largest Thermotogales Genome To Date.</title>
        <authorList>
            <person name="Zhaxybayeva O."/>
            <person name="Swithers K.S."/>
            <person name="Foght J."/>
            <person name="Green A.G."/>
            <person name="Bruce D."/>
            <person name="Detter C."/>
            <person name="Han S."/>
            <person name="Teshima H."/>
            <person name="Han J."/>
            <person name="Woyke T."/>
            <person name="Pitluck S."/>
            <person name="Nolan M."/>
            <person name="Ivanova N."/>
            <person name="Pati A."/>
            <person name="Land M.L."/>
            <person name="Dlutek M."/>
            <person name="Doolittle W.F."/>
            <person name="Noll K.M."/>
            <person name="Nesbo C.L."/>
        </authorList>
    </citation>
    <scope>NUCLEOTIDE SEQUENCE [LARGE SCALE GENOMIC DNA]</scope>
    <source>
        <strain evidence="9">mesG1.Ag.4.2</strain>
    </source>
</reference>
<organism evidence="8 9">
    <name type="scientific">Mesotoga prima MesG1.Ag.4.2</name>
    <dbReference type="NCBI Taxonomy" id="660470"/>
    <lineage>
        <taxon>Bacteria</taxon>
        <taxon>Thermotogati</taxon>
        <taxon>Thermotogota</taxon>
        <taxon>Thermotogae</taxon>
        <taxon>Kosmotogales</taxon>
        <taxon>Kosmotogaceae</taxon>
        <taxon>Mesotoga</taxon>
    </lineage>
</organism>
<name>I2F3Y9_9BACT</name>
<dbReference type="InterPro" id="IPR001926">
    <property type="entry name" value="TrpB-like_PALP"/>
</dbReference>